<dbReference type="PANTHER" id="PTHR34145:SF68">
    <property type="entry name" value="FBD DOMAIN-CONTAINING PROTEIN"/>
    <property type="match status" value="1"/>
</dbReference>
<sequence>MVLTRIANWCACCLVVIMDQSDSVPLVKYECNLGKRDRRSEGKNSGKRRRRCEGKNSGKNEEAKGAYHLVDRISEMTDEILVSILSLLSLKEAAATSILSRRWQYVWMSTMIRQLGDRVVEQHRGPNIEEFRACFQLNDRFVSSIDKWIQFAMEKGVKTLVLKFSTQCGVASKNFYVFPHKLLGLEKRHVYSYIPSLRPCGCKVGFQFLKVLHFECVDMTDKVFEYFLSNCPVLERLTVHETKSLVNLRVVRPSVALMHLVIGICLGLQSVEICDANLVSFVCKNCENVLLSNVPLLVEVSMSNLSSPRAFIELFSRQLSCCLSQLEILKLNIITGADHNPKHVFPILANLNHLELMVHADYRLALFHLSSFLKASPFLQRLVLKLDFIILWEDLGEINKAVNCPHHSLKVVEIVGYRVRASSIKHITFLIKSVVALEKIVIDPLRRWEASSEDFSEERKQESSMCNSLKKKLPSTVEFSWKIIRVFSDNVEC</sequence>
<dbReference type="InterPro" id="IPR055357">
    <property type="entry name" value="LRR_At1g61320_AtMIF1"/>
</dbReference>
<evidence type="ECO:0000259" key="4">
    <source>
        <dbReference type="Pfam" id="PF23622"/>
    </source>
</evidence>
<dbReference type="PANTHER" id="PTHR34145">
    <property type="entry name" value="OS02G0105600 PROTEIN"/>
    <property type="match status" value="1"/>
</dbReference>
<feature type="region of interest" description="Disordered" evidence="1">
    <location>
        <begin position="37"/>
        <end position="60"/>
    </location>
</feature>
<dbReference type="SUPFAM" id="SSF52047">
    <property type="entry name" value="RNI-like"/>
    <property type="match status" value="1"/>
</dbReference>
<keyword evidence="2" id="KW-0732">Signal</keyword>
<dbReference type="EMBL" id="AP019304">
    <property type="protein sequence ID" value="BBH09832.1"/>
    <property type="molecule type" value="Genomic_DNA"/>
</dbReference>
<organism evidence="5">
    <name type="scientific">Prunus dulcis</name>
    <name type="common">Almond</name>
    <name type="synonym">Amygdalus dulcis</name>
    <dbReference type="NCBI Taxonomy" id="3755"/>
    <lineage>
        <taxon>Eukaryota</taxon>
        <taxon>Viridiplantae</taxon>
        <taxon>Streptophyta</taxon>
        <taxon>Embryophyta</taxon>
        <taxon>Tracheophyta</taxon>
        <taxon>Spermatophyta</taxon>
        <taxon>Magnoliopsida</taxon>
        <taxon>eudicotyledons</taxon>
        <taxon>Gunneridae</taxon>
        <taxon>Pentapetalae</taxon>
        <taxon>rosids</taxon>
        <taxon>fabids</taxon>
        <taxon>Rosales</taxon>
        <taxon>Rosaceae</taxon>
        <taxon>Amygdaloideae</taxon>
        <taxon>Amygdaleae</taxon>
        <taxon>Prunus</taxon>
    </lineage>
</organism>
<dbReference type="SUPFAM" id="SSF81383">
    <property type="entry name" value="F-box domain"/>
    <property type="match status" value="1"/>
</dbReference>
<feature type="domain" description="F-box" evidence="3">
    <location>
        <begin position="73"/>
        <end position="110"/>
    </location>
</feature>
<feature type="chain" id="PRO_5021239143" evidence="2">
    <location>
        <begin position="24"/>
        <end position="493"/>
    </location>
</feature>
<accession>A0A4Y1S0K6</accession>
<dbReference type="InterPro" id="IPR001810">
    <property type="entry name" value="F-box_dom"/>
</dbReference>
<evidence type="ECO:0000256" key="2">
    <source>
        <dbReference type="SAM" id="SignalP"/>
    </source>
</evidence>
<protein>
    <submittedName>
        <fullName evidence="5">F-box/RNI-like superfamily protein</fullName>
    </submittedName>
</protein>
<name>A0A4Y1S0K6_PRUDU</name>
<dbReference type="Pfam" id="PF00646">
    <property type="entry name" value="F-box"/>
    <property type="match status" value="1"/>
</dbReference>
<dbReference type="InterPro" id="IPR053772">
    <property type="entry name" value="At1g61320/At1g61330-like"/>
</dbReference>
<evidence type="ECO:0000313" key="5">
    <source>
        <dbReference type="EMBL" id="BBH09832.1"/>
    </source>
</evidence>
<gene>
    <name evidence="5" type="ORF">Prudu_022444</name>
</gene>
<dbReference type="Pfam" id="PF23622">
    <property type="entry name" value="LRR_At1g61320_AtMIF1"/>
    <property type="match status" value="1"/>
</dbReference>
<feature type="domain" description="At1g61320/AtMIF1 LRR" evidence="4">
    <location>
        <begin position="122"/>
        <end position="471"/>
    </location>
</feature>
<evidence type="ECO:0000259" key="3">
    <source>
        <dbReference type="Pfam" id="PF00646"/>
    </source>
</evidence>
<dbReference type="InterPro" id="IPR032675">
    <property type="entry name" value="LRR_dom_sf"/>
</dbReference>
<reference evidence="5" key="1">
    <citation type="journal article" date="2019" name="Science">
        <title>Mutation of a bHLH transcription factor allowed almond domestication.</title>
        <authorList>
            <person name="Sanchez-Perez R."/>
            <person name="Pavan S."/>
            <person name="Mazzeo R."/>
            <person name="Moldovan C."/>
            <person name="Aiese Cigliano R."/>
            <person name="Del Cueto J."/>
            <person name="Ricciardi F."/>
            <person name="Lotti C."/>
            <person name="Ricciardi L."/>
            <person name="Dicenta F."/>
            <person name="Lopez-Marques R.L."/>
            <person name="Lindberg Moller B."/>
        </authorList>
    </citation>
    <scope>NUCLEOTIDE SEQUENCE</scope>
</reference>
<proteinExistence type="predicted"/>
<dbReference type="InterPro" id="IPR036047">
    <property type="entry name" value="F-box-like_dom_sf"/>
</dbReference>
<dbReference type="AlphaFoldDB" id="A0A4Y1S0K6"/>
<dbReference type="Gene3D" id="3.80.10.10">
    <property type="entry name" value="Ribonuclease Inhibitor"/>
    <property type="match status" value="1"/>
</dbReference>
<evidence type="ECO:0000256" key="1">
    <source>
        <dbReference type="SAM" id="MobiDB-lite"/>
    </source>
</evidence>
<feature type="signal peptide" evidence="2">
    <location>
        <begin position="1"/>
        <end position="23"/>
    </location>
</feature>